<dbReference type="AlphaFoldDB" id="A0AAX6FLD8"/>
<evidence type="ECO:0000313" key="2">
    <source>
        <dbReference type="EMBL" id="KAJ6817214.1"/>
    </source>
</evidence>
<dbReference type="Proteomes" id="UP001140949">
    <property type="component" value="Unassembled WGS sequence"/>
</dbReference>
<organism evidence="2 3">
    <name type="scientific">Iris pallida</name>
    <name type="common">Sweet iris</name>
    <dbReference type="NCBI Taxonomy" id="29817"/>
    <lineage>
        <taxon>Eukaryota</taxon>
        <taxon>Viridiplantae</taxon>
        <taxon>Streptophyta</taxon>
        <taxon>Embryophyta</taxon>
        <taxon>Tracheophyta</taxon>
        <taxon>Spermatophyta</taxon>
        <taxon>Magnoliopsida</taxon>
        <taxon>Liliopsida</taxon>
        <taxon>Asparagales</taxon>
        <taxon>Iridaceae</taxon>
        <taxon>Iridoideae</taxon>
        <taxon>Irideae</taxon>
        <taxon>Iris</taxon>
    </lineage>
</organism>
<reference evidence="2" key="2">
    <citation type="submission" date="2023-04" db="EMBL/GenBank/DDBJ databases">
        <authorList>
            <person name="Bruccoleri R.E."/>
            <person name="Oakeley E.J."/>
            <person name="Faust A.-M."/>
            <person name="Dessus-Babus S."/>
            <person name="Altorfer M."/>
            <person name="Burckhardt D."/>
            <person name="Oertli M."/>
            <person name="Naumann U."/>
            <person name="Petersen F."/>
            <person name="Wong J."/>
        </authorList>
    </citation>
    <scope>NUCLEOTIDE SEQUENCE</scope>
    <source>
        <strain evidence="2">GSM-AAB239-AS_SAM_17_03QT</strain>
        <tissue evidence="2">Leaf</tissue>
    </source>
</reference>
<evidence type="ECO:0000313" key="3">
    <source>
        <dbReference type="Proteomes" id="UP001140949"/>
    </source>
</evidence>
<protein>
    <submittedName>
        <fullName evidence="2">Uncharacterized protein</fullName>
    </submittedName>
</protein>
<reference evidence="2" key="1">
    <citation type="journal article" date="2023" name="GigaByte">
        <title>Genome assembly of the bearded iris, Iris pallida Lam.</title>
        <authorList>
            <person name="Bruccoleri R.E."/>
            <person name="Oakeley E.J."/>
            <person name="Faust A.M.E."/>
            <person name="Altorfer M."/>
            <person name="Dessus-Babus S."/>
            <person name="Burckhardt D."/>
            <person name="Oertli M."/>
            <person name="Naumann U."/>
            <person name="Petersen F."/>
            <person name="Wong J."/>
        </authorList>
    </citation>
    <scope>NUCLEOTIDE SEQUENCE</scope>
    <source>
        <strain evidence="2">GSM-AAB239-AS_SAM_17_03QT</strain>
    </source>
</reference>
<sequence length="234" mass="26714">MVAMVLQNLEDFESDPIVEVYGPEKKKSDRRVINSTSSLRQVKKTQATKAIANHRGIKDLLLWKMELQKQVTDAVEKFKSMASVFMNMQQNMLPSMQQNMNMQQNQLGDNVTPRSEVASNTERTRVGPKNLSSDSDTPVSLVVSTNNGRSSYKGRKYVMLLSHDLKEVAKGYIARYTTCHKREVLQNIEKVVWVTEVIDPEALIFNGPQNGKYKLRDIADGGYVIWAKYRLRKL</sequence>
<keyword evidence="3" id="KW-1185">Reference proteome</keyword>
<comment type="caution">
    <text evidence="2">The sequence shown here is derived from an EMBL/GenBank/DDBJ whole genome shotgun (WGS) entry which is preliminary data.</text>
</comment>
<name>A0AAX6FLD8_IRIPA</name>
<feature type="compositionally biased region" description="Polar residues" evidence="1">
    <location>
        <begin position="130"/>
        <end position="144"/>
    </location>
</feature>
<proteinExistence type="predicted"/>
<dbReference type="EMBL" id="JANAVB010027997">
    <property type="protein sequence ID" value="KAJ6817214.1"/>
    <property type="molecule type" value="Genomic_DNA"/>
</dbReference>
<feature type="compositionally biased region" description="Polar residues" evidence="1">
    <location>
        <begin position="107"/>
        <end position="121"/>
    </location>
</feature>
<evidence type="ECO:0000256" key="1">
    <source>
        <dbReference type="SAM" id="MobiDB-lite"/>
    </source>
</evidence>
<accession>A0AAX6FLD8</accession>
<gene>
    <name evidence="2" type="ORF">M6B38_411720</name>
</gene>
<feature type="region of interest" description="Disordered" evidence="1">
    <location>
        <begin position="106"/>
        <end position="144"/>
    </location>
</feature>